<dbReference type="NCBIfam" id="TIGR00745">
    <property type="entry name" value="apbA_panE"/>
    <property type="match status" value="1"/>
</dbReference>
<dbReference type="InterPro" id="IPR051402">
    <property type="entry name" value="KPR-Related"/>
</dbReference>
<evidence type="ECO:0000259" key="5">
    <source>
        <dbReference type="Pfam" id="PF02558"/>
    </source>
</evidence>
<dbReference type="GO" id="GO:0005737">
    <property type="term" value="C:cytoplasm"/>
    <property type="evidence" value="ECO:0007669"/>
    <property type="project" value="TreeGrafter"/>
</dbReference>
<protein>
    <recommendedName>
        <fullName evidence="4">2-dehydropantoate 2-reductase</fullName>
        <ecNumber evidence="4">1.1.1.169</ecNumber>
    </recommendedName>
    <alternativeName>
        <fullName evidence="4">Ketopantoate reductase</fullName>
    </alternativeName>
</protein>
<evidence type="ECO:0000313" key="7">
    <source>
        <dbReference type="EMBL" id="ODQ86545.1"/>
    </source>
</evidence>
<dbReference type="GO" id="GO:0015940">
    <property type="term" value="P:pantothenate biosynthetic process"/>
    <property type="evidence" value="ECO:0007669"/>
    <property type="project" value="UniProtKB-UniPathway"/>
</dbReference>
<dbReference type="InterPro" id="IPR013752">
    <property type="entry name" value="KPA_reductase"/>
</dbReference>
<dbReference type="UniPathway" id="UPA00028">
    <property type="reaction ID" value="UER00004"/>
</dbReference>
<comment type="catalytic activity">
    <reaction evidence="4">
        <text>(R)-pantoate + NADP(+) = 2-dehydropantoate + NADPH + H(+)</text>
        <dbReference type="Rhea" id="RHEA:16233"/>
        <dbReference type="ChEBI" id="CHEBI:11561"/>
        <dbReference type="ChEBI" id="CHEBI:15378"/>
        <dbReference type="ChEBI" id="CHEBI:15980"/>
        <dbReference type="ChEBI" id="CHEBI:57783"/>
        <dbReference type="ChEBI" id="CHEBI:58349"/>
        <dbReference type="EC" id="1.1.1.169"/>
    </reaction>
</comment>
<accession>A0A1E3R9D8</accession>
<dbReference type="OrthoDB" id="9796561at2"/>
<dbReference type="Proteomes" id="UP000094053">
    <property type="component" value="Unassembled WGS sequence"/>
</dbReference>
<comment type="caution">
    <text evidence="7">The sequence shown here is derived from an EMBL/GenBank/DDBJ whole genome shotgun (WGS) entry which is preliminary data.</text>
</comment>
<dbReference type="PANTHER" id="PTHR21708:SF26">
    <property type="entry name" value="2-DEHYDROPANTOATE 2-REDUCTASE"/>
    <property type="match status" value="1"/>
</dbReference>
<evidence type="ECO:0000256" key="2">
    <source>
        <dbReference type="ARBA" id="ARBA00022857"/>
    </source>
</evidence>
<name>A0A1E3R9D8_MYCFV</name>
<dbReference type="SUPFAM" id="SSF51735">
    <property type="entry name" value="NAD(P)-binding Rossmann-fold domains"/>
    <property type="match status" value="1"/>
</dbReference>
<proteinExistence type="inferred from homology"/>
<organism evidence="7 8">
    <name type="scientific">Mycolicibacterium flavescens</name>
    <name type="common">Mycobacterium flavescens</name>
    <dbReference type="NCBI Taxonomy" id="1776"/>
    <lineage>
        <taxon>Bacteria</taxon>
        <taxon>Bacillati</taxon>
        <taxon>Actinomycetota</taxon>
        <taxon>Actinomycetes</taxon>
        <taxon>Mycobacteriales</taxon>
        <taxon>Mycobacteriaceae</taxon>
        <taxon>Mycolicibacterium</taxon>
    </lineage>
</organism>
<dbReference type="InterPro" id="IPR036291">
    <property type="entry name" value="NAD(P)-bd_dom_sf"/>
</dbReference>
<dbReference type="Gene3D" id="1.10.1040.10">
    <property type="entry name" value="N-(1-d-carboxylethyl)-l-norvaline Dehydrogenase, domain 2"/>
    <property type="match status" value="1"/>
</dbReference>
<dbReference type="EMBL" id="MIHA01000030">
    <property type="protein sequence ID" value="ODQ86545.1"/>
    <property type="molecule type" value="Genomic_DNA"/>
</dbReference>
<comment type="pathway">
    <text evidence="4">Cofactor biosynthesis; (R)-pantothenate biosynthesis; (R)-pantoate from 3-methyl-2-oxobutanoate: step 2/2.</text>
</comment>
<dbReference type="InterPro" id="IPR003710">
    <property type="entry name" value="ApbA"/>
</dbReference>
<dbReference type="InterPro" id="IPR013328">
    <property type="entry name" value="6PGD_dom2"/>
</dbReference>
<keyword evidence="8" id="KW-1185">Reference proteome</keyword>
<dbReference type="GO" id="GO:0008677">
    <property type="term" value="F:2-dehydropantoate 2-reductase activity"/>
    <property type="evidence" value="ECO:0007669"/>
    <property type="project" value="UniProtKB-EC"/>
</dbReference>
<feature type="domain" description="Ketopantoate reductase C-terminal" evidence="6">
    <location>
        <begin position="181"/>
        <end position="328"/>
    </location>
</feature>
<dbReference type="RefSeq" id="WP_011891529.1">
    <property type="nucleotide sequence ID" value="NZ_JACKUL010000032.1"/>
</dbReference>
<evidence type="ECO:0000259" key="6">
    <source>
        <dbReference type="Pfam" id="PF08546"/>
    </source>
</evidence>
<dbReference type="Pfam" id="PF02558">
    <property type="entry name" value="ApbA"/>
    <property type="match status" value="1"/>
</dbReference>
<dbReference type="AlphaFoldDB" id="A0A1E3R9D8"/>
<dbReference type="Pfam" id="PF08546">
    <property type="entry name" value="ApbA_C"/>
    <property type="match status" value="1"/>
</dbReference>
<evidence type="ECO:0000313" key="8">
    <source>
        <dbReference type="Proteomes" id="UP000094053"/>
    </source>
</evidence>
<dbReference type="SUPFAM" id="SSF48179">
    <property type="entry name" value="6-phosphogluconate dehydrogenase C-terminal domain-like"/>
    <property type="match status" value="1"/>
</dbReference>
<dbReference type="InterPro" id="IPR008927">
    <property type="entry name" value="6-PGluconate_DH-like_C_sf"/>
</dbReference>
<dbReference type="InterPro" id="IPR013332">
    <property type="entry name" value="KPR_N"/>
</dbReference>
<dbReference type="EC" id="1.1.1.169" evidence="4"/>
<comment type="function">
    <text evidence="4">Catalyzes the NADPH-dependent reduction of ketopantoate into pantoic acid.</text>
</comment>
<keyword evidence="2 4" id="KW-0521">NADP</keyword>
<dbReference type="STRING" id="1776.BHQ18_26755"/>
<dbReference type="Gene3D" id="3.40.50.720">
    <property type="entry name" value="NAD(P)-binding Rossmann-like Domain"/>
    <property type="match status" value="1"/>
</dbReference>
<keyword evidence="3 4" id="KW-0560">Oxidoreductase</keyword>
<evidence type="ECO:0000256" key="1">
    <source>
        <dbReference type="ARBA" id="ARBA00007870"/>
    </source>
</evidence>
<feature type="domain" description="Ketopantoate reductase N-terminal" evidence="5">
    <location>
        <begin position="3"/>
        <end position="155"/>
    </location>
</feature>
<reference evidence="8" key="1">
    <citation type="submission" date="2016-09" db="EMBL/GenBank/DDBJ databases">
        <authorList>
            <person name="Greninger A.L."/>
            <person name="Jerome K.R."/>
            <person name="Mcnair B."/>
            <person name="Wallis C."/>
            <person name="Fang F."/>
        </authorList>
    </citation>
    <scope>NUCLEOTIDE SEQUENCE [LARGE SCALE GENOMIC DNA]</scope>
    <source>
        <strain evidence="8">M6</strain>
    </source>
</reference>
<keyword evidence="4" id="KW-0566">Pantothenate biosynthesis</keyword>
<evidence type="ECO:0000256" key="4">
    <source>
        <dbReference type="RuleBase" id="RU362068"/>
    </source>
</evidence>
<gene>
    <name evidence="7" type="ORF">BHQ18_26755</name>
</gene>
<dbReference type="PANTHER" id="PTHR21708">
    <property type="entry name" value="PROBABLE 2-DEHYDROPANTOATE 2-REDUCTASE"/>
    <property type="match status" value="1"/>
</dbReference>
<sequence>MRVLILGAGGLGSVLGGYLANIGVDVTLVGRPAHTEAITRYGLRITGRRGDLVITDNLTAVDQTAKATGHFDYLVLAVKGKDTAQALAEADGLRDCVSSALSVQNTVEKDATLAGWLGPDRVIGASTIEGGTLLEPGLVRNHLTAEVTAYFGELDGTSSARVDDLTAAFTNAGLPAKAVGNIEQVEWEKLAQIALAAAWSVTALGAIPDASVFEGMEVREGAMYFVALAKDLLGVYRAKGYEPMNFFAPLSRLKELDALPTADAIEFVIGQGRAMREKGNSGHPSMYEDVLRRRKTEVDFMLAPYLAAAQELGMDTPTLRVAYQIIKTVDRFLA</sequence>
<comment type="similarity">
    <text evidence="1 4">Belongs to the ketopantoate reductase family.</text>
</comment>
<evidence type="ECO:0000256" key="3">
    <source>
        <dbReference type="ARBA" id="ARBA00023002"/>
    </source>
</evidence>